<sequence length="135" mass="15028">MPETEEEHHGNNEVRMDGALPDSGVVDRPYENRTSHAALTTKEPKEPHPDSHMSNIKAIETGRHLRRIITDGQQALERGNRSNRAMSGGGMGPQSVAGISWGRPWPSRSAPFAGMEMEERMITLHKKPGPFRVRP</sequence>
<feature type="compositionally biased region" description="Basic and acidic residues" evidence="1">
    <location>
        <begin position="1"/>
        <end position="16"/>
    </location>
</feature>
<dbReference type="VEuPathDB" id="FungiDB:GGTG_04963"/>
<feature type="region of interest" description="Disordered" evidence="1">
    <location>
        <begin position="73"/>
        <end position="105"/>
    </location>
</feature>
<reference evidence="2" key="3">
    <citation type="submission" date="2010-09" db="EMBL/GenBank/DDBJ databases">
        <title>Annotation of Gaeumannomyces graminis var. tritici R3-111a-1.</title>
        <authorList>
            <consortium name="The Broad Institute Genome Sequencing Platform"/>
            <person name="Ma L.-J."/>
            <person name="Dead R."/>
            <person name="Young S.K."/>
            <person name="Zeng Q."/>
            <person name="Gargeya S."/>
            <person name="Fitzgerald M."/>
            <person name="Haas B."/>
            <person name="Abouelleil A."/>
            <person name="Alvarado L."/>
            <person name="Arachchi H.M."/>
            <person name="Berlin A."/>
            <person name="Brown A."/>
            <person name="Chapman S.B."/>
            <person name="Chen Z."/>
            <person name="Dunbar C."/>
            <person name="Freedman E."/>
            <person name="Gearin G."/>
            <person name="Gellesch M."/>
            <person name="Goldberg J."/>
            <person name="Griggs A."/>
            <person name="Gujja S."/>
            <person name="Heiman D."/>
            <person name="Howarth C."/>
            <person name="Larson L."/>
            <person name="Lui A."/>
            <person name="MacDonald P.J.P."/>
            <person name="Mehta T."/>
            <person name="Montmayeur A."/>
            <person name="Murphy C."/>
            <person name="Neiman D."/>
            <person name="Pearson M."/>
            <person name="Priest M."/>
            <person name="Roberts A."/>
            <person name="Saif S."/>
            <person name="Shea T."/>
            <person name="Shenoy N."/>
            <person name="Sisk P."/>
            <person name="Stolte C."/>
            <person name="Sykes S."/>
            <person name="Yandava C."/>
            <person name="Wortman J."/>
            <person name="Nusbaum C."/>
            <person name="Birren B."/>
        </authorList>
    </citation>
    <scope>NUCLEOTIDE SEQUENCE</scope>
    <source>
        <strain evidence="2">R3-111a-1</strain>
    </source>
</reference>
<gene>
    <name evidence="3" type="primary">20345421</name>
    <name evidence="2" type="ORF">GGTG_04963</name>
</gene>
<evidence type="ECO:0000313" key="3">
    <source>
        <dbReference type="EnsemblFungi" id="EJT79880"/>
    </source>
</evidence>
<evidence type="ECO:0000313" key="2">
    <source>
        <dbReference type="EMBL" id="EJT79880.1"/>
    </source>
</evidence>
<evidence type="ECO:0000313" key="4">
    <source>
        <dbReference type="Proteomes" id="UP000006039"/>
    </source>
</evidence>
<dbReference type="AlphaFoldDB" id="J3NUK7"/>
<keyword evidence="4" id="KW-1185">Reference proteome</keyword>
<protein>
    <submittedName>
        <fullName evidence="2 3">Uncharacterized protein</fullName>
    </submittedName>
</protein>
<dbReference type="GeneID" id="20345421"/>
<name>J3NUK7_GAET3</name>
<feature type="region of interest" description="Disordered" evidence="1">
    <location>
        <begin position="1"/>
        <end position="55"/>
    </location>
</feature>
<reference evidence="4" key="1">
    <citation type="submission" date="2010-07" db="EMBL/GenBank/DDBJ databases">
        <title>The genome sequence of Gaeumannomyces graminis var. tritici strain R3-111a-1.</title>
        <authorList>
            <consortium name="The Broad Institute Genome Sequencing Platform"/>
            <person name="Ma L.-J."/>
            <person name="Dead R."/>
            <person name="Young S."/>
            <person name="Zeng Q."/>
            <person name="Koehrsen M."/>
            <person name="Alvarado L."/>
            <person name="Berlin A."/>
            <person name="Chapman S.B."/>
            <person name="Chen Z."/>
            <person name="Freedman E."/>
            <person name="Gellesch M."/>
            <person name="Goldberg J."/>
            <person name="Griggs A."/>
            <person name="Gujja S."/>
            <person name="Heilman E.R."/>
            <person name="Heiman D."/>
            <person name="Hepburn T."/>
            <person name="Howarth C."/>
            <person name="Jen D."/>
            <person name="Larson L."/>
            <person name="Mehta T."/>
            <person name="Neiman D."/>
            <person name="Pearson M."/>
            <person name="Roberts A."/>
            <person name="Saif S."/>
            <person name="Shea T."/>
            <person name="Shenoy N."/>
            <person name="Sisk P."/>
            <person name="Stolte C."/>
            <person name="Sykes S."/>
            <person name="Walk T."/>
            <person name="White J."/>
            <person name="Yandava C."/>
            <person name="Haas B."/>
            <person name="Nusbaum C."/>
            <person name="Birren B."/>
        </authorList>
    </citation>
    <scope>NUCLEOTIDE SEQUENCE [LARGE SCALE GENOMIC DNA]</scope>
    <source>
        <strain evidence="4">R3-111a-1</strain>
    </source>
</reference>
<reference evidence="2" key="2">
    <citation type="submission" date="2010-07" db="EMBL/GenBank/DDBJ databases">
        <authorList>
            <consortium name="The Broad Institute Genome Sequencing Platform"/>
            <consortium name="Broad Institute Genome Sequencing Center for Infectious Disease"/>
            <person name="Ma L.-J."/>
            <person name="Dead R."/>
            <person name="Young S."/>
            <person name="Zeng Q."/>
            <person name="Koehrsen M."/>
            <person name="Alvarado L."/>
            <person name="Berlin A."/>
            <person name="Chapman S.B."/>
            <person name="Chen Z."/>
            <person name="Freedman E."/>
            <person name="Gellesch M."/>
            <person name="Goldberg J."/>
            <person name="Griggs A."/>
            <person name="Gujja S."/>
            <person name="Heilman E.R."/>
            <person name="Heiman D."/>
            <person name="Hepburn T."/>
            <person name="Howarth C."/>
            <person name="Jen D."/>
            <person name="Larson L."/>
            <person name="Mehta T."/>
            <person name="Neiman D."/>
            <person name="Pearson M."/>
            <person name="Roberts A."/>
            <person name="Saif S."/>
            <person name="Shea T."/>
            <person name="Shenoy N."/>
            <person name="Sisk P."/>
            <person name="Stolte C."/>
            <person name="Sykes S."/>
            <person name="Walk T."/>
            <person name="White J."/>
            <person name="Yandava C."/>
            <person name="Haas B."/>
            <person name="Nusbaum C."/>
            <person name="Birren B."/>
        </authorList>
    </citation>
    <scope>NUCLEOTIDE SEQUENCE</scope>
    <source>
        <strain evidence="2">R3-111a-1</strain>
    </source>
</reference>
<feature type="compositionally biased region" description="Basic and acidic residues" evidence="1">
    <location>
        <begin position="42"/>
        <end position="51"/>
    </location>
</feature>
<organism evidence="2">
    <name type="scientific">Gaeumannomyces tritici (strain R3-111a-1)</name>
    <name type="common">Wheat and barley take-all root rot fungus</name>
    <name type="synonym">Gaeumannomyces graminis var. tritici</name>
    <dbReference type="NCBI Taxonomy" id="644352"/>
    <lineage>
        <taxon>Eukaryota</taxon>
        <taxon>Fungi</taxon>
        <taxon>Dikarya</taxon>
        <taxon>Ascomycota</taxon>
        <taxon>Pezizomycotina</taxon>
        <taxon>Sordariomycetes</taxon>
        <taxon>Sordariomycetidae</taxon>
        <taxon>Magnaporthales</taxon>
        <taxon>Magnaporthaceae</taxon>
        <taxon>Gaeumannomyces</taxon>
    </lineage>
</organism>
<evidence type="ECO:0000256" key="1">
    <source>
        <dbReference type="SAM" id="MobiDB-lite"/>
    </source>
</evidence>
<reference evidence="3" key="5">
    <citation type="submission" date="2018-04" db="UniProtKB">
        <authorList>
            <consortium name="EnsemblFungi"/>
        </authorList>
    </citation>
    <scope>IDENTIFICATION</scope>
    <source>
        <strain evidence="3">R3-111a-1</strain>
    </source>
</reference>
<dbReference type="Proteomes" id="UP000006039">
    <property type="component" value="Unassembled WGS sequence"/>
</dbReference>
<proteinExistence type="predicted"/>
<dbReference type="HOGENOM" id="CLU_1885905_0_0_1"/>
<reference evidence="3" key="4">
    <citation type="journal article" date="2015" name="G3 (Bethesda)">
        <title>Genome sequences of three phytopathogenic species of the Magnaporthaceae family of fungi.</title>
        <authorList>
            <person name="Okagaki L.H."/>
            <person name="Nunes C.C."/>
            <person name="Sailsbery J."/>
            <person name="Clay B."/>
            <person name="Brown D."/>
            <person name="John T."/>
            <person name="Oh Y."/>
            <person name="Young N."/>
            <person name="Fitzgerald M."/>
            <person name="Haas B.J."/>
            <person name="Zeng Q."/>
            <person name="Young S."/>
            <person name="Adiconis X."/>
            <person name="Fan L."/>
            <person name="Levin J.Z."/>
            <person name="Mitchell T.K."/>
            <person name="Okubara P.A."/>
            <person name="Farman M.L."/>
            <person name="Kohn L.M."/>
            <person name="Birren B."/>
            <person name="Ma L.-J."/>
            <person name="Dean R.A."/>
        </authorList>
    </citation>
    <scope>NUCLEOTIDE SEQUENCE</scope>
    <source>
        <strain evidence="3">R3-111a-1</strain>
    </source>
</reference>
<dbReference type="EnsemblFungi" id="EJT79880">
    <property type="protein sequence ID" value="EJT79880"/>
    <property type="gene ID" value="GGTG_04963"/>
</dbReference>
<dbReference type="EMBL" id="GL385396">
    <property type="protein sequence ID" value="EJT79880.1"/>
    <property type="molecule type" value="Genomic_DNA"/>
</dbReference>
<dbReference type="RefSeq" id="XP_009221025.1">
    <property type="nucleotide sequence ID" value="XM_009222761.1"/>
</dbReference>
<accession>J3NUK7</accession>